<evidence type="ECO:0000313" key="3">
    <source>
        <dbReference type="EMBL" id="MBK1707443.1"/>
    </source>
</evidence>
<reference evidence="3" key="2">
    <citation type="journal article" date="2020" name="Microorganisms">
        <title>Osmotic Adaptation and Compatible Solute Biosynthesis of Phototrophic Bacteria as Revealed from Genome Analyses.</title>
        <authorList>
            <person name="Imhoff J.F."/>
            <person name="Rahn T."/>
            <person name="Kunzel S."/>
            <person name="Keller A."/>
            <person name="Neulinger S.C."/>
        </authorList>
    </citation>
    <scope>NUCLEOTIDE SEQUENCE</scope>
    <source>
        <strain evidence="3">DSM 11080</strain>
    </source>
</reference>
<dbReference type="AlphaFoldDB" id="A0AAJ0U965"/>
<evidence type="ECO:0000256" key="1">
    <source>
        <dbReference type="SAM" id="MobiDB-lite"/>
    </source>
</evidence>
<dbReference type="RefSeq" id="WP_200348931.1">
    <property type="nucleotide sequence ID" value="NZ_NRSJ01000118.1"/>
</dbReference>
<dbReference type="EMBL" id="NRSJ01000118">
    <property type="protein sequence ID" value="MBK1707443.1"/>
    <property type="molecule type" value="Genomic_DNA"/>
</dbReference>
<evidence type="ECO:0000313" key="4">
    <source>
        <dbReference type="Proteomes" id="UP001296776"/>
    </source>
</evidence>
<dbReference type="PANTHER" id="PTHR46889">
    <property type="entry name" value="TRANSPOSASE INSF FOR INSERTION SEQUENCE IS3B-RELATED"/>
    <property type="match status" value="1"/>
</dbReference>
<keyword evidence="4" id="KW-1185">Reference proteome</keyword>
<dbReference type="SUPFAM" id="SSF46689">
    <property type="entry name" value="Homeodomain-like"/>
    <property type="match status" value="1"/>
</dbReference>
<dbReference type="GO" id="GO:0015074">
    <property type="term" value="P:DNA integration"/>
    <property type="evidence" value="ECO:0007669"/>
    <property type="project" value="InterPro"/>
</dbReference>
<dbReference type="Pfam" id="PF13565">
    <property type="entry name" value="HTH_32"/>
    <property type="match status" value="1"/>
</dbReference>
<dbReference type="Proteomes" id="UP001296776">
    <property type="component" value="Unassembled WGS sequence"/>
</dbReference>
<dbReference type="InterPro" id="IPR001584">
    <property type="entry name" value="Integrase_cat-core"/>
</dbReference>
<dbReference type="InterPro" id="IPR009057">
    <property type="entry name" value="Homeodomain-like_sf"/>
</dbReference>
<evidence type="ECO:0000259" key="2">
    <source>
        <dbReference type="PROSITE" id="PS50994"/>
    </source>
</evidence>
<feature type="domain" description="Integrase catalytic" evidence="2">
    <location>
        <begin position="135"/>
        <end position="267"/>
    </location>
</feature>
<protein>
    <recommendedName>
        <fullName evidence="2">Integrase catalytic domain-containing protein</fullName>
    </recommendedName>
</protein>
<feature type="region of interest" description="Disordered" evidence="1">
    <location>
        <begin position="44"/>
        <end position="66"/>
    </location>
</feature>
<dbReference type="Gene3D" id="3.30.420.10">
    <property type="entry name" value="Ribonuclease H-like superfamily/Ribonuclease H"/>
    <property type="match status" value="1"/>
</dbReference>
<accession>A0AAJ0U965</accession>
<dbReference type="PROSITE" id="PS50994">
    <property type="entry name" value="INTEGRASE"/>
    <property type="match status" value="1"/>
</dbReference>
<dbReference type="PANTHER" id="PTHR46889:SF4">
    <property type="entry name" value="TRANSPOSASE INSO FOR INSERTION SEQUENCE ELEMENT IS911B-RELATED"/>
    <property type="match status" value="1"/>
</dbReference>
<name>A0AAJ0U965_9GAMM</name>
<reference evidence="3" key="1">
    <citation type="submission" date="2017-08" db="EMBL/GenBank/DDBJ databases">
        <authorList>
            <person name="Imhoff J.F."/>
            <person name="Rahn T."/>
            <person name="Kuenzel S."/>
            <person name="Neulinger S.C."/>
        </authorList>
    </citation>
    <scope>NUCLEOTIDE SEQUENCE</scope>
    <source>
        <strain evidence="3">DSM 11080</strain>
    </source>
</reference>
<gene>
    <name evidence="3" type="ORF">CKO40_23690</name>
</gene>
<dbReference type="InterPro" id="IPR012337">
    <property type="entry name" value="RNaseH-like_sf"/>
</dbReference>
<dbReference type="GO" id="GO:0003676">
    <property type="term" value="F:nucleic acid binding"/>
    <property type="evidence" value="ECO:0007669"/>
    <property type="project" value="InterPro"/>
</dbReference>
<dbReference type="InterPro" id="IPR036397">
    <property type="entry name" value="RNaseH_sf"/>
</dbReference>
<sequence length="267" mass="29319">MISAQDRRHAIELIDEAIAAGARKAQACAALGLSLRTVQRWRSQGAVTEDRRPSAQRPTPPNALSEAERAAVRAACHQPEHASLPPSQIVPRLADAGIYLASESTFYRLLRTEGAQHHRGRAKAPRAATSPPSHTATGPNQVWCWDITYLPGPVRGVFFYLYLILDLYSRKIVGWEVHSAENSEHASALVQRAVLAEGPLSRPLILHADNGSPQKGSTLLATLQHLGIMPSYSRPRVSDDNAYAELRIPTHRDHRFRLKVTADSDGT</sequence>
<organism evidence="3 4">
    <name type="scientific">Halochromatium glycolicum</name>
    <dbReference type="NCBI Taxonomy" id="85075"/>
    <lineage>
        <taxon>Bacteria</taxon>
        <taxon>Pseudomonadati</taxon>
        <taxon>Pseudomonadota</taxon>
        <taxon>Gammaproteobacteria</taxon>
        <taxon>Chromatiales</taxon>
        <taxon>Chromatiaceae</taxon>
        <taxon>Halochromatium</taxon>
    </lineage>
</organism>
<dbReference type="InterPro" id="IPR050900">
    <property type="entry name" value="Transposase_IS3/IS150/IS904"/>
</dbReference>
<dbReference type="SUPFAM" id="SSF53098">
    <property type="entry name" value="Ribonuclease H-like"/>
    <property type="match status" value="1"/>
</dbReference>
<proteinExistence type="predicted"/>
<dbReference type="Pfam" id="PF00665">
    <property type="entry name" value="rve"/>
    <property type="match status" value="1"/>
</dbReference>
<comment type="caution">
    <text evidence="3">The sequence shown here is derived from an EMBL/GenBank/DDBJ whole genome shotgun (WGS) entry which is preliminary data.</text>
</comment>